<dbReference type="Proteomes" id="UP000829720">
    <property type="component" value="Unassembled WGS sequence"/>
</dbReference>
<feature type="region of interest" description="Disordered" evidence="1">
    <location>
        <begin position="66"/>
        <end position="113"/>
    </location>
</feature>
<name>A0A8T3DVA5_9TELE</name>
<evidence type="ECO:0000256" key="1">
    <source>
        <dbReference type="SAM" id="MobiDB-lite"/>
    </source>
</evidence>
<keyword evidence="4" id="KW-1185">Reference proteome</keyword>
<organism evidence="3 4">
    <name type="scientific">Albula goreensis</name>
    <dbReference type="NCBI Taxonomy" id="1534307"/>
    <lineage>
        <taxon>Eukaryota</taxon>
        <taxon>Metazoa</taxon>
        <taxon>Chordata</taxon>
        <taxon>Craniata</taxon>
        <taxon>Vertebrata</taxon>
        <taxon>Euteleostomi</taxon>
        <taxon>Actinopterygii</taxon>
        <taxon>Neopterygii</taxon>
        <taxon>Teleostei</taxon>
        <taxon>Albuliformes</taxon>
        <taxon>Albulidae</taxon>
        <taxon>Albula</taxon>
    </lineage>
</organism>
<gene>
    <name evidence="3" type="ORF">AGOR_G00066380</name>
</gene>
<sequence>MKFEVRTHGVMRIQHRIDLKNMRFLLLSLTVCILLTSEVHAGGKKYDGPCGGRDCSGGCRCFPEKGARGQPGPIGPQGILGPPGRPGEVGIHGAKGEKGEQGRSGIHGPKALW</sequence>
<dbReference type="Pfam" id="PF01391">
    <property type="entry name" value="Collagen"/>
    <property type="match status" value="1"/>
</dbReference>
<feature type="compositionally biased region" description="Low complexity" evidence="1">
    <location>
        <begin position="68"/>
        <end position="82"/>
    </location>
</feature>
<evidence type="ECO:0000313" key="4">
    <source>
        <dbReference type="Proteomes" id="UP000829720"/>
    </source>
</evidence>
<comment type="caution">
    <text evidence="3">The sequence shown here is derived from an EMBL/GenBank/DDBJ whole genome shotgun (WGS) entry which is preliminary data.</text>
</comment>
<dbReference type="InterPro" id="IPR008160">
    <property type="entry name" value="Collagen"/>
</dbReference>
<keyword evidence="2" id="KW-0732">Signal</keyword>
<dbReference type="AlphaFoldDB" id="A0A8T3DVA5"/>
<protein>
    <submittedName>
        <fullName evidence="3">Uncharacterized protein</fullName>
    </submittedName>
</protein>
<dbReference type="EMBL" id="JAERUA010000005">
    <property type="protein sequence ID" value="KAI1899886.1"/>
    <property type="molecule type" value="Genomic_DNA"/>
</dbReference>
<accession>A0A8T3DVA5</accession>
<proteinExistence type="predicted"/>
<feature type="chain" id="PRO_5035740409" evidence="2">
    <location>
        <begin position="42"/>
        <end position="113"/>
    </location>
</feature>
<feature type="signal peptide" evidence="2">
    <location>
        <begin position="1"/>
        <end position="41"/>
    </location>
</feature>
<reference evidence="3" key="1">
    <citation type="submission" date="2021-01" db="EMBL/GenBank/DDBJ databases">
        <authorList>
            <person name="Zahm M."/>
            <person name="Roques C."/>
            <person name="Cabau C."/>
            <person name="Klopp C."/>
            <person name="Donnadieu C."/>
            <person name="Jouanno E."/>
            <person name="Lampietro C."/>
            <person name="Louis A."/>
            <person name="Herpin A."/>
            <person name="Echchiki A."/>
            <person name="Berthelot C."/>
            <person name="Parey E."/>
            <person name="Roest-Crollius H."/>
            <person name="Braasch I."/>
            <person name="Postlethwait J."/>
            <person name="Bobe J."/>
            <person name="Montfort J."/>
            <person name="Bouchez O."/>
            <person name="Begum T."/>
            <person name="Mejri S."/>
            <person name="Adams A."/>
            <person name="Chen W.-J."/>
            <person name="Guiguen Y."/>
        </authorList>
    </citation>
    <scope>NUCLEOTIDE SEQUENCE</scope>
    <source>
        <tissue evidence="3">Blood</tissue>
    </source>
</reference>
<evidence type="ECO:0000256" key="2">
    <source>
        <dbReference type="SAM" id="SignalP"/>
    </source>
</evidence>
<evidence type="ECO:0000313" key="3">
    <source>
        <dbReference type="EMBL" id="KAI1899886.1"/>
    </source>
</evidence>